<proteinExistence type="inferred from homology"/>
<dbReference type="Proteomes" id="UP000320333">
    <property type="component" value="Unassembled WGS sequence"/>
</dbReference>
<dbReference type="Gene3D" id="3.20.20.80">
    <property type="entry name" value="Glycosidases"/>
    <property type="match status" value="1"/>
</dbReference>
<evidence type="ECO:0000259" key="6">
    <source>
        <dbReference type="PROSITE" id="PS51764"/>
    </source>
</evidence>
<evidence type="ECO:0000313" key="7">
    <source>
        <dbReference type="EMBL" id="TPX78650.1"/>
    </source>
</evidence>
<keyword evidence="2 4" id="KW-0378">Hydrolase</keyword>
<evidence type="ECO:0000256" key="1">
    <source>
        <dbReference type="ARBA" id="ARBA00007754"/>
    </source>
</evidence>
<protein>
    <recommendedName>
        <fullName evidence="6">GH26 domain-containing protein</fullName>
    </recommendedName>
</protein>
<dbReference type="InterPro" id="IPR022790">
    <property type="entry name" value="GH26_dom"/>
</dbReference>
<comment type="similarity">
    <text evidence="1 4">Belongs to the glycosyl hydrolase 26 family.</text>
</comment>
<feature type="signal peptide" evidence="5">
    <location>
        <begin position="1"/>
        <end position="24"/>
    </location>
</feature>
<keyword evidence="5" id="KW-0732">Signal</keyword>
<evidence type="ECO:0000256" key="2">
    <source>
        <dbReference type="ARBA" id="ARBA00022801"/>
    </source>
</evidence>
<evidence type="ECO:0000256" key="5">
    <source>
        <dbReference type="SAM" id="SignalP"/>
    </source>
</evidence>
<sequence>MHISSAVSAAIVAALFPLSALGQARLPTKFILGAWLDVGDTSATFNAKMGRNLPSYQAAVSIPYNITSDGTILNDPRPGEDATYLSNPQGWTDGTDASVFMTVYADQVLGASEGMALVTEESIRSLALPEMNGAWMRYGQKPVEYVELWIRMHRIFKAVAPDVVLVWAPNYDLRDMSYWPGPQYVDWVGCSCYWKGWGVNSLIDQSYAMDTVSGVYNTYALQYNLPFVIAEASGAWESGPGVSPITGASFASVTNQVDQATFQASFWAGLLSPSVMLRYPLLRGAYIFEVAKMEEFYSDFRVGNDLPTLLTFRSLVDAADAAGVMAWANRTTPRATTSASRNATTATTIATTVASSLATTTAEVSSAVEVATTAATKTSDAKKTAGTFLLSVSYLFLFCIV</sequence>
<dbReference type="InterPro" id="IPR017853">
    <property type="entry name" value="GH"/>
</dbReference>
<dbReference type="AlphaFoldDB" id="A0A507FT06"/>
<feature type="active site" description="Proton donor" evidence="4">
    <location>
        <position position="130"/>
    </location>
</feature>
<dbReference type="GO" id="GO:0006080">
    <property type="term" value="P:substituted mannan metabolic process"/>
    <property type="evidence" value="ECO:0007669"/>
    <property type="project" value="InterPro"/>
</dbReference>
<dbReference type="EMBL" id="QEAP01000001">
    <property type="protein sequence ID" value="TPX78650.1"/>
    <property type="molecule type" value="Genomic_DNA"/>
</dbReference>
<feature type="domain" description="GH26" evidence="6">
    <location>
        <begin position="1"/>
        <end position="306"/>
    </location>
</feature>
<feature type="active site" description="Nucleophile" evidence="4">
    <location>
        <position position="231"/>
    </location>
</feature>
<evidence type="ECO:0000256" key="4">
    <source>
        <dbReference type="PROSITE-ProRule" id="PRU01100"/>
    </source>
</evidence>
<dbReference type="GO" id="GO:0016985">
    <property type="term" value="F:mannan endo-1,4-beta-mannosidase activity"/>
    <property type="evidence" value="ECO:0007669"/>
    <property type="project" value="InterPro"/>
</dbReference>
<dbReference type="InterPro" id="IPR000805">
    <property type="entry name" value="Glyco_hydro_26"/>
</dbReference>
<reference evidence="7 8" key="1">
    <citation type="journal article" date="2019" name="Sci. Rep.">
        <title>Comparative genomics of chytrid fungi reveal insights into the obligate biotrophic and pathogenic lifestyle of Synchytrium endobioticum.</title>
        <authorList>
            <person name="van de Vossenberg B.T.L.H."/>
            <person name="Warris S."/>
            <person name="Nguyen H.D.T."/>
            <person name="van Gent-Pelzer M.P.E."/>
            <person name="Joly D.L."/>
            <person name="van de Geest H.C."/>
            <person name="Bonants P.J.M."/>
            <person name="Smith D.S."/>
            <person name="Levesque C.A."/>
            <person name="van der Lee T.A.J."/>
        </authorList>
    </citation>
    <scope>NUCLEOTIDE SEQUENCE [LARGE SCALE GENOMIC DNA]</scope>
    <source>
        <strain evidence="7 8">CBS 675.73</strain>
    </source>
</reference>
<dbReference type="OrthoDB" id="428177at2759"/>
<keyword evidence="8" id="KW-1185">Reference proteome</keyword>
<evidence type="ECO:0000313" key="8">
    <source>
        <dbReference type="Proteomes" id="UP000320333"/>
    </source>
</evidence>
<dbReference type="SUPFAM" id="SSF51445">
    <property type="entry name" value="(Trans)glycosidases"/>
    <property type="match status" value="1"/>
</dbReference>
<gene>
    <name evidence="7" type="ORF">CcCBS67573_g00038</name>
</gene>
<feature type="chain" id="PRO_5021432326" description="GH26 domain-containing protein" evidence="5">
    <location>
        <begin position="25"/>
        <end position="401"/>
    </location>
</feature>
<organism evidence="7 8">
    <name type="scientific">Chytriomyces confervae</name>
    <dbReference type="NCBI Taxonomy" id="246404"/>
    <lineage>
        <taxon>Eukaryota</taxon>
        <taxon>Fungi</taxon>
        <taxon>Fungi incertae sedis</taxon>
        <taxon>Chytridiomycota</taxon>
        <taxon>Chytridiomycota incertae sedis</taxon>
        <taxon>Chytridiomycetes</taxon>
        <taxon>Chytridiales</taxon>
        <taxon>Chytriomycetaceae</taxon>
        <taxon>Chytriomyces</taxon>
    </lineage>
</organism>
<dbReference type="PROSITE" id="PS51764">
    <property type="entry name" value="GH26"/>
    <property type="match status" value="1"/>
</dbReference>
<dbReference type="STRING" id="246404.A0A507FT06"/>
<name>A0A507FT06_9FUNG</name>
<evidence type="ECO:0000256" key="3">
    <source>
        <dbReference type="ARBA" id="ARBA00023295"/>
    </source>
</evidence>
<accession>A0A507FT06</accession>
<comment type="caution">
    <text evidence="7">The sequence shown here is derived from an EMBL/GenBank/DDBJ whole genome shotgun (WGS) entry which is preliminary data.</text>
</comment>
<dbReference type="PANTHER" id="PTHR40079:SF4">
    <property type="entry name" value="GH26 DOMAIN-CONTAINING PROTEIN-RELATED"/>
    <property type="match status" value="1"/>
</dbReference>
<keyword evidence="3 4" id="KW-0326">Glycosidase</keyword>
<dbReference type="PANTHER" id="PTHR40079">
    <property type="entry name" value="MANNAN ENDO-1,4-BETA-MANNOSIDASE E-RELATED"/>
    <property type="match status" value="1"/>
</dbReference>